<dbReference type="EMBL" id="NBSK02000008">
    <property type="protein sequence ID" value="KAJ0190028.1"/>
    <property type="molecule type" value="Genomic_DNA"/>
</dbReference>
<reference evidence="1 2" key="1">
    <citation type="journal article" date="2017" name="Nat. Commun.">
        <title>Genome assembly with in vitro proximity ligation data and whole-genome triplication in lettuce.</title>
        <authorList>
            <person name="Reyes-Chin-Wo S."/>
            <person name="Wang Z."/>
            <person name="Yang X."/>
            <person name="Kozik A."/>
            <person name="Arikit S."/>
            <person name="Song C."/>
            <person name="Xia L."/>
            <person name="Froenicke L."/>
            <person name="Lavelle D.O."/>
            <person name="Truco M.J."/>
            <person name="Xia R."/>
            <person name="Zhu S."/>
            <person name="Xu C."/>
            <person name="Xu H."/>
            <person name="Xu X."/>
            <person name="Cox K."/>
            <person name="Korf I."/>
            <person name="Meyers B.C."/>
            <person name="Michelmore R.W."/>
        </authorList>
    </citation>
    <scope>NUCLEOTIDE SEQUENCE [LARGE SCALE GENOMIC DNA]</scope>
    <source>
        <strain evidence="2">cv. Salinas</strain>
        <tissue evidence="1">Seedlings</tissue>
    </source>
</reference>
<accession>A0A9R1UNE6</accession>
<name>A0A9R1UNE6_LACSA</name>
<evidence type="ECO:0000313" key="2">
    <source>
        <dbReference type="Proteomes" id="UP000235145"/>
    </source>
</evidence>
<sequence length="114" mass="13505">MADTQAILGCRKQEYEPLSTYVRSFNKTTLNTPEKVDKMVIVAFTYGLRRGVLFKKLVGKQPSSRKEMMERFHRYIKQEDTKSKNLKTEQWEQVKRAPYTRVHIPEGTRYQGMK</sequence>
<evidence type="ECO:0008006" key="3">
    <source>
        <dbReference type="Google" id="ProtNLM"/>
    </source>
</evidence>
<proteinExistence type="predicted"/>
<keyword evidence="2" id="KW-1185">Reference proteome</keyword>
<dbReference type="AlphaFoldDB" id="A0A9R1UNE6"/>
<organism evidence="1 2">
    <name type="scientific">Lactuca sativa</name>
    <name type="common">Garden lettuce</name>
    <dbReference type="NCBI Taxonomy" id="4236"/>
    <lineage>
        <taxon>Eukaryota</taxon>
        <taxon>Viridiplantae</taxon>
        <taxon>Streptophyta</taxon>
        <taxon>Embryophyta</taxon>
        <taxon>Tracheophyta</taxon>
        <taxon>Spermatophyta</taxon>
        <taxon>Magnoliopsida</taxon>
        <taxon>eudicotyledons</taxon>
        <taxon>Gunneridae</taxon>
        <taxon>Pentapetalae</taxon>
        <taxon>asterids</taxon>
        <taxon>campanulids</taxon>
        <taxon>Asterales</taxon>
        <taxon>Asteraceae</taxon>
        <taxon>Cichorioideae</taxon>
        <taxon>Cichorieae</taxon>
        <taxon>Lactucinae</taxon>
        <taxon>Lactuca</taxon>
    </lineage>
</organism>
<gene>
    <name evidence="1" type="ORF">LSAT_V11C800388460</name>
</gene>
<protein>
    <recommendedName>
        <fullName evidence="3">Retrotransposon gag domain-containing protein</fullName>
    </recommendedName>
</protein>
<evidence type="ECO:0000313" key="1">
    <source>
        <dbReference type="EMBL" id="KAJ0190028.1"/>
    </source>
</evidence>
<comment type="caution">
    <text evidence="1">The sequence shown here is derived from an EMBL/GenBank/DDBJ whole genome shotgun (WGS) entry which is preliminary data.</text>
</comment>
<dbReference type="Proteomes" id="UP000235145">
    <property type="component" value="Unassembled WGS sequence"/>
</dbReference>